<dbReference type="Proteomes" id="UP001205843">
    <property type="component" value="Unassembled WGS sequence"/>
</dbReference>
<dbReference type="EMBL" id="JALJXV010000002">
    <property type="protein sequence ID" value="MCP1673899.1"/>
    <property type="molecule type" value="Genomic_DNA"/>
</dbReference>
<dbReference type="RefSeq" id="WP_253475166.1">
    <property type="nucleotide sequence ID" value="NZ_JALJXV010000002.1"/>
</dbReference>
<gene>
    <name evidence="1" type="ORF">J2T57_000998</name>
</gene>
<accession>A0AAE3G1N4</accession>
<comment type="caution">
    <text evidence="1">The sequence shown here is derived from an EMBL/GenBank/DDBJ whole genome shotgun (WGS) entry which is preliminary data.</text>
</comment>
<sequence length="112" mass="12836">MKVKQLIEAWEESASELRTANEYRVRLSIHDAAKLSALQEMFPGRSESDLITDLLSAALDDLEAAFPYVQGQRIVAEDEHGDPIYEDVGSTPRFQEITRKHLQRLQRQLQEP</sequence>
<reference evidence="1" key="1">
    <citation type="submission" date="2022-03" db="EMBL/GenBank/DDBJ databases">
        <title>Genomic Encyclopedia of Type Strains, Phase III (KMG-III): the genomes of soil and plant-associated and newly described type strains.</title>
        <authorList>
            <person name="Whitman W."/>
        </authorList>
    </citation>
    <scope>NUCLEOTIDE SEQUENCE</scope>
    <source>
        <strain evidence="1">ANL 6-2</strain>
    </source>
</reference>
<evidence type="ECO:0000313" key="1">
    <source>
        <dbReference type="EMBL" id="MCP1673899.1"/>
    </source>
</evidence>
<organism evidence="1 2">
    <name type="scientific">Natronocella acetinitrilica</name>
    <dbReference type="NCBI Taxonomy" id="414046"/>
    <lineage>
        <taxon>Bacteria</taxon>
        <taxon>Pseudomonadati</taxon>
        <taxon>Pseudomonadota</taxon>
        <taxon>Gammaproteobacteria</taxon>
        <taxon>Chromatiales</taxon>
        <taxon>Ectothiorhodospiraceae</taxon>
        <taxon>Natronocella</taxon>
    </lineage>
</organism>
<evidence type="ECO:0008006" key="3">
    <source>
        <dbReference type="Google" id="ProtNLM"/>
    </source>
</evidence>
<keyword evidence="2" id="KW-1185">Reference proteome</keyword>
<dbReference type="AlphaFoldDB" id="A0AAE3G1N4"/>
<proteinExistence type="predicted"/>
<name>A0AAE3G1N4_9GAMM</name>
<protein>
    <recommendedName>
        <fullName evidence="3">Type 1 pili tip component</fullName>
    </recommendedName>
</protein>
<evidence type="ECO:0000313" key="2">
    <source>
        <dbReference type="Proteomes" id="UP001205843"/>
    </source>
</evidence>